<dbReference type="InterPro" id="IPR000447">
    <property type="entry name" value="G3P_DH_FAD-dep"/>
</dbReference>
<dbReference type="NCBIfam" id="NF008899">
    <property type="entry name" value="PRK12266.1"/>
    <property type="match status" value="1"/>
</dbReference>
<dbReference type="Gene3D" id="1.10.8.870">
    <property type="entry name" value="Alpha-glycerophosphate oxidase, cap domain"/>
    <property type="match status" value="1"/>
</dbReference>
<dbReference type="InterPro" id="IPR036188">
    <property type="entry name" value="FAD/NAD-bd_sf"/>
</dbReference>
<sequence>MSTPESYDLLVIGGGINGAGIARDAAGRGMKVLLVEKDDLAGHTSSASTKLVHGGLRYLEHYEFRLVRESLIERERLLALAPHIIWPLRFVLPHDSGLRPAWMLRLGLFLYDHLGGRKLLPPTRTIDLRQPPHGQFLQDRLVKGFEYSDCWVEDSRLVVLNAMDAKEHGADIAVQTECTGLERDGQQWSATLKGTDEPEFSITAKAVVNAAGPWVDSVLNTANPGRNHANLRLVKGSHLIVPRLYPEDHCYIFQNRDDRIVFAIPYERDFTLLGTTDESFEGDPNHIEISDQEARYICDAINEYLQVPVNPSDAVSTYSGVRPLYDDKASSNSTITRDYVFEVDAPDGAAPILSIFGGKITTYRKLAEHALERLADHVTINDTRWTADSPLPGGDIDVTAFDAFVAECAERYPWFPTRGLGRLCRAYGTRIEQVLGEAGSIDDLGTHFGGDLYEAEVTYLVDHEFARTAEDVLWRRSKLGLHLGDIAKAALSKWFDLRQAREV</sequence>
<evidence type="ECO:0000256" key="6">
    <source>
        <dbReference type="RuleBase" id="RU361217"/>
    </source>
</evidence>
<evidence type="ECO:0000259" key="8">
    <source>
        <dbReference type="Pfam" id="PF16901"/>
    </source>
</evidence>
<dbReference type="PANTHER" id="PTHR11985:SF15">
    <property type="entry name" value="GLYCEROL-3-PHOSPHATE DEHYDROGENASE, MITOCHONDRIAL"/>
    <property type="match status" value="1"/>
</dbReference>
<dbReference type="SUPFAM" id="SSF51905">
    <property type="entry name" value="FAD/NAD(P)-binding domain"/>
    <property type="match status" value="1"/>
</dbReference>
<comment type="cofactor">
    <cofactor evidence="1 6">
        <name>FAD</name>
        <dbReference type="ChEBI" id="CHEBI:57692"/>
    </cofactor>
</comment>
<dbReference type="RefSeq" id="WP_160779357.1">
    <property type="nucleotide sequence ID" value="NZ_BAAAZF010000001.1"/>
</dbReference>
<keyword evidence="5 6" id="KW-0560">Oxidoreductase</keyword>
<dbReference type="Pfam" id="PF01266">
    <property type="entry name" value="DAO"/>
    <property type="match status" value="1"/>
</dbReference>
<feature type="domain" description="FAD dependent oxidoreductase" evidence="7">
    <location>
        <begin position="8"/>
        <end position="329"/>
    </location>
</feature>
<dbReference type="SUPFAM" id="SSF54373">
    <property type="entry name" value="FAD-linked reductases, C-terminal domain"/>
    <property type="match status" value="1"/>
</dbReference>
<dbReference type="PROSITE" id="PS00978">
    <property type="entry name" value="FAD_G3PDH_2"/>
    <property type="match status" value="1"/>
</dbReference>
<dbReference type="PROSITE" id="PS00977">
    <property type="entry name" value="FAD_G3PDH_1"/>
    <property type="match status" value="1"/>
</dbReference>
<dbReference type="EMBL" id="WTYE01000001">
    <property type="protein sequence ID" value="MXP31968.1"/>
    <property type="molecule type" value="Genomic_DNA"/>
</dbReference>
<evidence type="ECO:0000256" key="1">
    <source>
        <dbReference type="ARBA" id="ARBA00001974"/>
    </source>
</evidence>
<dbReference type="InterPro" id="IPR031656">
    <property type="entry name" value="DAO_C"/>
</dbReference>
<dbReference type="Pfam" id="PF16901">
    <property type="entry name" value="DAO_C"/>
    <property type="match status" value="1"/>
</dbReference>
<dbReference type="PRINTS" id="PR01001">
    <property type="entry name" value="FADG3PDH"/>
</dbReference>
<dbReference type="InterPro" id="IPR006076">
    <property type="entry name" value="FAD-dep_OxRdtase"/>
</dbReference>
<name>A0A845AYY0_9SPHN</name>
<dbReference type="Gene3D" id="6.10.250.1890">
    <property type="match status" value="1"/>
</dbReference>
<evidence type="ECO:0000256" key="4">
    <source>
        <dbReference type="ARBA" id="ARBA00022827"/>
    </source>
</evidence>
<evidence type="ECO:0000259" key="7">
    <source>
        <dbReference type="Pfam" id="PF01266"/>
    </source>
</evidence>
<dbReference type="PANTHER" id="PTHR11985">
    <property type="entry name" value="GLYCEROL-3-PHOSPHATE DEHYDROGENASE"/>
    <property type="match status" value="1"/>
</dbReference>
<dbReference type="Gene3D" id="3.30.9.10">
    <property type="entry name" value="D-Amino Acid Oxidase, subunit A, domain 2"/>
    <property type="match status" value="1"/>
</dbReference>
<comment type="caution">
    <text evidence="9">The sequence shown here is derived from an EMBL/GenBank/DDBJ whole genome shotgun (WGS) entry which is preliminary data.</text>
</comment>
<evidence type="ECO:0000256" key="5">
    <source>
        <dbReference type="ARBA" id="ARBA00023002"/>
    </source>
</evidence>
<gene>
    <name evidence="9" type="ORF">GRI94_09045</name>
</gene>
<dbReference type="NCBIfam" id="NF009906">
    <property type="entry name" value="PRK13369.1"/>
    <property type="match status" value="1"/>
</dbReference>
<comment type="catalytic activity">
    <reaction evidence="6">
        <text>a quinone + sn-glycerol 3-phosphate = dihydroxyacetone phosphate + a quinol</text>
        <dbReference type="Rhea" id="RHEA:18977"/>
        <dbReference type="ChEBI" id="CHEBI:24646"/>
        <dbReference type="ChEBI" id="CHEBI:57597"/>
        <dbReference type="ChEBI" id="CHEBI:57642"/>
        <dbReference type="ChEBI" id="CHEBI:132124"/>
        <dbReference type="EC" id="1.1.5.3"/>
    </reaction>
</comment>
<accession>A0A845AYY0</accession>
<dbReference type="InterPro" id="IPR038299">
    <property type="entry name" value="DAO_C_sf"/>
</dbReference>
<keyword evidence="4" id="KW-0274">FAD</keyword>
<dbReference type="OrthoDB" id="9766796at2"/>
<dbReference type="Gene3D" id="3.50.50.60">
    <property type="entry name" value="FAD/NAD(P)-binding domain"/>
    <property type="match status" value="1"/>
</dbReference>
<reference evidence="9 10" key="1">
    <citation type="submission" date="2019-12" db="EMBL/GenBank/DDBJ databases">
        <title>Genomic-based taxomic classification of the family Erythrobacteraceae.</title>
        <authorList>
            <person name="Xu L."/>
        </authorList>
    </citation>
    <scope>NUCLEOTIDE SEQUENCE [LARGE SCALE GENOMIC DNA]</scope>
    <source>
        <strain evidence="9 10">JCM 16677</strain>
    </source>
</reference>
<dbReference type="GO" id="GO:0009331">
    <property type="term" value="C:glycerol-3-phosphate dehydrogenase (FAD) complex"/>
    <property type="evidence" value="ECO:0007669"/>
    <property type="project" value="UniProtKB-UniRule"/>
</dbReference>
<evidence type="ECO:0000313" key="9">
    <source>
        <dbReference type="EMBL" id="MXP31968.1"/>
    </source>
</evidence>
<evidence type="ECO:0000313" key="10">
    <source>
        <dbReference type="Proteomes" id="UP000446786"/>
    </source>
</evidence>
<dbReference type="AlphaFoldDB" id="A0A845AYY0"/>
<protein>
    <recommendedName>
        <fullName evidence="6">Glycerol-3-phosphate dehydrogenase</fullName>
        <ecNumber evidence="6">1.1.5.3</ecNumber>
    </recommendedName>
</protein>
<keyword evidence="3 6" id="KW-0285">Flavoprotein</keyword>
<keyword evidence="10" id="KW-1185">Reference proteome</keyword>
<proteinExistence type="inferred from homology"/>
<dbReference type="EC" id="1.1.5.3" evidence="6"/>
<feature type="domain" description="Alpha-glycerophosphate oxidase C-terminal" evidence="8">
    <location>
        <begin position="386"/>
        <end position="496"/>
    </location>
</feature>
<organism evidence="9 10">
    <name type="scientific">Parerythrobacter jejuensis</name>
    <dbReference type="NCBI Taxonomy" id="795812"/>
    <lineage>
        <taxon>Bacteria</taxon>
        <taxon>Pseudomonadati</taxon>
        <taxon>Pseudomonadota</taxon>
        <taxon>Alphaproteobacteria</taxon>
        <taxon>Sphingomonadales</taxon>
        <taxon>Erythrobacteraceae</taxon>
        <taxon>Parerythrobacter</taxon>
    </lineage>
</organism>
<dbReference type="GO" id="GO:0004368">
    <property type="term" value="F:glycerol-3-phosphate dehydrogenase (quinone) activity"/>
    <property type="evidence" value="ECO:0007669"/>
    <property type="project" value="UniProtKB-EC"/>
</dbReference>
<dbReference type="GO" id="GO:0046168">
    <property type="term" value="P:glycerol-3-phosphate catabolic process"/>
    <property type="evidence" value="ECO:0007669"/>
    <property type="project" value="TreeGrafter"/>
</dbReference>
<comment type="similarity">
    <text evidence="2 6">Belongs to the FAD-dependent glycerol-3-phosphate dehydrogenase family.</text>
</comment>
<dbReference type="Proteomes" id="UP000446786">
    <property type="component" value="Unassembled WGS sequence"/>
</dbReference>
<evidence type="ECO:0000256" key="2">
    <source>
        <dbReference type="ARBA" id="ARBA00007330"/>
    </source>
</evidence>
<evidence type="ECO:0000256" key="3">
    <source>
        <dbReference type="ARBA" id="ARBA00022630"/>
    </source>
</evidence>